<evidence type="ECO:0000313" key="3">
    <source>
        <dbReference type="Proteomes" id="UP000288805"/>
    </source>
</evidence>
<dbReference type="Proteomes" id="UP000288805">
    <property type="component" value="Unassembled WGS sequence"/>
</dbReference>
<gene>
    <name evidence="2" type="ORF">CK203_089357</name>
</gene>
<comment type="caution">
    <text evidence="2">The sequence shown here is derived from an EMBL/GenBank/DDBJ whole genome shotgun (WGS) entry which is preliminary data.</text>
</comment>
<protein>
    <submittedName>
        <fullName evidence="2">Uncharacterized protein</fullName>
    </submittedName>
</protein>
<dbReference type="AlphaFoldDB" id="A0A438D2Z7"/>
<proteinExistence type="predicted"/>
<evidence type="ECO:0000313" key="2">
    <source>
        <dbReference type="EMBL" id="RVW29777.1"/>
    </source>
</evidence>
<sequence>MESNIFCGGIDEFGLLGDGRWKWRVMQRCSRESEGGSETLPGEEGAAADMGDGDGQMPGLGGARAAQRGVRASFGVSALLRPQLSLYVEVLGPCPLLSPSLSPSCPLSSHFQVSFSFF</sequence>
<feature type="region of interest" description="Disordered" evidence="1">
    <location>
        <begin position="32"/>
        <end position="64"/>
    </location>
</feature>
<reference evidence="2 3" key="1">
    <citation type="journal article" date="2018" name="PLoS Genet.">
        <title>Population sequencing reveals clonal diversity and ancestral inbreeding in the grapevine cultivar Chardonnay.</title>
        <authorList>
            <person name="Roach M.J."/>
            <person name="Johnson D.L."/>
            <person name="Bohlmann J."/>
            <person name="van Vuuren H.J."/>
            <person name="Jones S.J."/>
            <person name="Pretorius I.S."/>
            <person name="Schmidt S.A."/>
            <person name="Borneman A.R."/>
        </authorList>
    </citation>
    <scope>NUCLEOTIDE SEQUENCE [LARGE SCALE GENOMIC DNA]</scope>
    <source>
        <strain evidence="3">cv. Chardonnay</strain>
        <tissue evidence="2">Leaf</tissue>
    </source>
</reference>
<dbReference type="EMBL" id="QGNW01001825">
    <property type="protein sequence ID" value="RVW29777.1"/>
    <property type="molecule type" value="Genomic_DNA"/>
</dbReference>
<feature type="compositionally biased region" description="Gly residues" evidence="1">
    <location>
        <begin position="53"/>
        <end position="62"/>
    </location>
</feature>
<evidence type="ECO:0000256" key="1">
    <source>
        <dbReference type="SAM" id="MobiDB-lite"/>
    </source>
</evidence>
<name>A0A438D2Z7_VITVI</name>
<accession>A0A438D2Z7</accession>
<organism evidence="2 3">
    <name type="scientific">Vitis vinifera</name>
    <name type="common">Grape</name>
    <dbReference type="NCBI Taxonomy" id="29760"/>
    <lineage>
        <taxon>Eukaryota</taxon>
        <taxon>Viridiplantae</taxon>
        <taxon>Streptophyta</taxon>
        <taxon>Embryophyta</taxon>
        <taxon>Tracheophyta</taxon>
        <taxon>Spermatophyta</taxon>
        <taxon>Magnoliopsida</taxon>
        <taxon>eudicotyledons</taxon>
        <taxon>Gunneridae</taxon>
        <taxon>Pentapetalae</taxon>
        <taxon>rosids</taxon>
        <taxon>Vitales</taxon>
        <taxon>Vitaceae</taxon>
        <taxon>Viteae</taxon>
        <taxon>Vitis</taxon>
    </lineage>
</organism>